<dbReference type="Pfam" id="PF00346">
    <property type="entry name" value="Complex1_49kDa"/>
    <property type="match status" value="1"/>
</dbReference>
<dbReference type="PATRIC" id="fig|1317121.7.peg.1786"/>
<dbReference type="SUPFAM" id="SSF56762">
    <property type="entry name" value="HydB/Nqo4-like"/>
    <property type="match status" value="1"/>
</dbReference>
<dbReference type="PANTHER" id="PTHR43485">
    <property type="entry name" value="HYDROGENASE-4 COMPONENT G"/>
    <property type="match status" value="1"/>
</dbReference>
<dbReference type="PANTHER" id="PTHR43485:SF1">
    <property type="entry name" value="FORMATE HYDROGENLYASE SUBUNIT 5-RELATED"/>
    <property type="match status" value="1"/>
</dbReference>
<comment type="caution">
    <text evidence="3">The sequence shown here is derived from an EMBL/GenBank/DDBJ whole genome shotgun (WGS) entry which is preliminary data.</text>
</comment>
<accession>A0A0L1JJI0</accession>
<reference evidence="3 4" key="1">
    <citation type="journal article" date="2015" name="Int. J. Syst. Evol. Microbiol.">
        <title>Aestuariivita atlantica sp. nov., isolated from deep sea sediment of the Atlantic Ocean.</title>
        <authorList>
            <person name="Li G."/>
            <person name="Lai Q."/>
            <person name="Du Y."/>
            <person name="Liu X."/>
            <person name="Sun F."/>
            <person name="Shao Z."/>
        </authorList>
    </citation>
    <scope>NUCLEOTIDE SEQUENCE [LARGE SCALE GENOMIC DNA]</scope>
    <source>
        <strain evidence="3 4">22II-S11-z3</strain>
    </source>
</reference>
<feature type="domain" description="NADH-quinone oxidoreductase subunit D" evidence="2">
    <location>
        <begin position="110"/>
        <end position="245"/>
    </location>
</feature>
<proteinExistence type="predicted"/>
<name>A0A0L1JJI0_9RHOB</name>
<dbReference type="Gene3D" id="1.10.645.10">
    <property type="entry name" value="Cytochrome-c3 Hydrogenase, chain B"/>
    <property type="match status" value="2"/>
</dbReference>
<evidence type="ECO:0000256" key="1">
    <source>
        <dbReference type="ARBA" id="ARBA00023002"/>
    </source>
</evidence>
<organism evidence="3 4">
    <name type="scientific">Pseudaestuariivita atlantica</name>
    <dbReference type="NCBI Taxonomy" id="1317121"/>
    <lineage>
        <taxon>Bacteria</taxon>
        <taxon>Pseudomonadati</taxon>
        <taxon>Pseudomonadota</taxon>
        <taxon>Alphaproteobacteria</taxon>
        <taxon>Rhodobacterales</taxon>
        <taxon>Paracoccaceae</taxon>
        <taxon>Pseudaestuariivita</taxon>
    </lineage>
</organism>
<dbReference type="GO" id="GO:0048038">
    <property type="term" value="F:quinone binding"/>
    <property type="evidence" value="ECO:0007669"/>
    <property type="project" value="InterPro"/>
</dbReference>
<keyword evidence="1" id="KW-0560">Oxidoreductase</keyword>
<dbReference type="GO" id="GO:0016651">
    <property type="term" value="F:oxidoreductase activity, acting on NAD(P)H"/>
    <property type="evidence" value="ECO:0007669"/>
    <property type="project" value="InterPro"/>
</dbReference>
<sequence>MVELTEGKPVSPDGLVMEWIDAPFGPFFPGLPGGLQMVLTLDGDSIAGADIKGMDAAALPSGVALEDFAASLADAVPLSPVAMRELACRAAEAATGQTAPKDVLTARAAAVERERIASHLNWLAGLARQVGLFSLSRKAADLQCDVRTAQADGLAEQEGAINSLLTAARQGSFLRSKLSGIGTLKGALEGPAARAAGHPSDARHGDVVYDELGFEPITQDQGDAMARLRQRCAEIAQSLDLIAEAGAIAMPAVPRAKGDGHGMAALETPRGPATLYLTLKGGMVSSTHLTTPFAALAAHVPDVIKQMELADALTVIGSLDLDPWSATQ</sequence>
<dbReference type="InterPro" id="IPR001135">
    <property type="entry name" value="NADH_Q_OxRdtase_suD"/>
</dbReference>
<protein>
    <recommendedName>
        <fullName evidence="2">NADH-quinone oxidoreductase subunit D domain-containing protein</fullName>
    </recommendedName>
</protein>
<evidence type="ECO:0000259" key="2">
    <source>
        <dbReference type="Pfam" id="PF00346"/>
    </source>
</evidence>
<dbReference type="GO" id="GO:0051287">
    <property type="term" value="F:NAD binding"/>
    <property type="evidence" value="ECO:0007669"/>
    <property type="project" value="InterPro"/>
</dbReference>
<evidence type="ECO:0000313" key="4">
    <source>
        <dbReference type="Proteomes" id="UP000036938"/>
    </source>
</evidence>
<dbReference type="InterPro" id="IPR029014">
    <property type="entry name" value="NiFe-Hase_large"/>
</dbReference>
<keyword evidence="4" id="KW-1185">Reference proteome</keyword>
<dbReference type="Proteomes" id="UP000036938">
    <property type="component" value="Unassembled WGS sequence"/>
</dbReference>
<dbReference type="STRING" id="1317121.ATO11_20110"/>
<dbReference type="AlphaFoldDB" id="A0A0L1JJI0"/>
<gene>
    <name evidence="3" type="ORF">ATO11_20110</name>
</gene>
<dbReference type="InterPro" id="IPR052197">
    <property type="entry name" value="ComplexI_49kDa-like"/>
</dbReference>
<dbReference type="EMBL" id="AQQZ01000023">
    <property type="protein sequence ID" value="KNG91919.1"/>
    <property type="molecule type" value="Genomic_DNA"/>
</dbReference>
<evidence type="ECO:0000313" key="3">
    <source>
        <dbReference type="EMBL" id="KNG91919.1"/>
    </source>
</evidence>